<organism evidence="2 3">
    <name type="scientific">Babesia divergens</name>
    <dbReference type="NCBI Taxonomy" id="32595"/>
    <lineage>
        <taxon>Eukaryota</taxon>
        <taxon>Sar</taxon>
        <taxon>Alveolata</taxon>
        <taxon>Apicomplexa</taxon>
        <taxon>Aconoidasida</taxon>
        <taxon>Piroplasmida</taxon>
        <taxon>Babesiidae</taxon>
        <taxon>Babesia</taxon>
    </lineage>
</organism>
<evidence type="ECO:0000313" key="2">
    <source>
        <dbReference type="EMBL" id="KAK1939696.1"/>
    </source>
</evidence>
<accession>A0AAD9LKI9</accession>
<protein>
    <recommendedName>
        <fullName evidence="1">Spindle assembly abnormal protein 6 N-terminal domain-containing protein</fullName>
    </recommendedName>
</protein>
<dbReference type="Gene3D" id="2.170.210.20">
    <property type="entry name" value="Spindle assembly abnormal protein 6, N-terminal domain"/>
    <property type="match status" value="1"/>
</dbReference>
<evidence type="ECO:0000313" key="3">
    <source>
        <dbReference type="Proteomes" id="UP001195914"/>
    </source>
</evidence>
<dbReference type="PANTHER" id="PTHR34230">
    <property type="entry name" value="ASSEMBLY ABNORMAL PROTEIN 6, PUTATIVE-RELATED"/>
    <property type="match status" value="1"/>
</dbReference>
<reference evidence="2" key="1">
    <citation type="journal article" date="2014" name="Nucleic Acids Res.">
        <title>The evolutionary dynamics of variant antigen genes in Babesia reveal a history of genomic innovation underlying host-parasite interaction.</title>
        <authorList>
            <person name="Jackson A.P."/>
            <person name="Otto T.D."/>
            <person name="Darby A."/>
            <person name="Ramaprasad A."/>
            <person name="Xia D."/>
            <person name="Echaide I.E."/>
            <person name="Farber M."/>
            <person name="Gahlot S."/>
            <person name="Gamble J."/>
            <person name="Gupta D."/>
            <person name="Gupta Y."/>
            <person name="Jackson L."/>
            <person name="Malandrin L."/>
            <person name="Malas T.B."/>
            <person name="Moussa E."/>
            <person name="Nair M."/>
            <person name="Reid A.J."/>
            <person name="Sanders M."/>
            <person name="Sharma J."/>
            <person name="Tracey A."/>
            <person name="Quail M.A."/>
            <person name="Weir W."/>
            <person name="Wastling J.M."/>
            <person name="Hall N."/>
            <person name="Willadsen P."/>
            <person name="Lingelbach K."/>
            <person name="Shiels B."/>
            <person name="Tait A."/>
            <person name="Berriman M."/>
            <person name="Allred D.R."/>
            <person name="Pain A."/>
        </authorList>
    </citation>
    <scope>NUCLEOTIDE SEQUENCE</scope>
    <source>
        <strain evidence="2">1802A</strain>
    </source>
</reference>
<keyword evidence="3" id="KW-1185">Reference proteome</keyword>
<reference evidence="2" key="2">
    <citation type="submission" date="2021-05" db="EMBL/GenBank/DDBJ databases">
        <authorList>
            <person name="Pain A."/>
        </authorList>
    </citation>
    <scope>NUCLEOTIDE SEQUENCE</scope>
    <source>
        <strain evidence="2">1802A</strain>
    </source>
</reference>
<dbReference type="Proteomes" id="UP001195914">
    <property type="component" value="Unassembled WGS sequence"/>
</dbReference>
<dbReference type="AlphaFoldDB" id="A0AAD9LKI9"/>
<feature type="domain" description="Spindle assembly abnormal protein 6 N-terminal" evidence="1">
    <location>
        <begin position="23"/>
        <end position="125"/>
    </location>
</feature>
<dbReference type="PANTHER" id="PTHR34230:SF2">
    <property type="entry name" value="SPINDLE ASSEMBLY ABNORMAL PROTEIN 6 N-TERMINAL DOMAIN-CONTAINING PROTEIN"/>
    <property type="match status" value="1"/>
</dbReference>
<dbReference type="InterPro" id="IPR038558">
    <property type="entry name" value="SAS-6_N_sf"/>
</dbReference>
<dbReference type="Pfam" id="PF16531">
    <property type="entry name" value="SAS-6_N"/>
    <property type="match status" value="1"/>
</dbReference>
<dbReference type="EMBL" id="JAHBMH010000007">
    <property type="protein sequence ID" value="KAK1939696.1"/>
    <property type="molecule type" value="Genomic_DNA"/>
</dbReference>
<name>A0AAD9LKI9_BABDI</name>
<evidence type="ECO:0000259" key="1">
    <source>
        <dbReference type="Pfam" id="PF16531"/>
    </source>
</evidence>
<dbReference type="InterPro" id="IPR032396">
    <property type="entry name" value="SAS-6_N"/>
</dbReference>
<comment type="caution">
    <text evidence="2">The sequence shown here is derived from an EMBL/GenBank/DDBJ whole genome shotgun (WGS) entry which is preliminary data.</text>
</comment>
<sequence length="176" mass="20867">MRLHLSHECDAEIRTSTSELKGVMCRLNFKLVGGADVVELELTSESDLFFNYIHRVTRDEYTEIFDKQRLTAQFESYASTLTKMIRSCMKDKSFRAVIFMTHEKGTLHFIQTVEHKFLELLQCRLRRASEFRIVDNITYRYNALKERVSHFAHHLKEINDILETKDPELIRQRLHG</sequence>
<proteinExistence type="predicted"/>
<gene>
    <name evidence="2" type="ORF">X943_002355</name>
</gene>